<evidence type="ECO:0000313" key="4">
    <source>
        <dbReference type="Proteomes" id="UP000298438"/>
    </source>
</evidence>
<name>A0A4Y9SYG2_9BURK</name>
<dbReference type="OrthoDB" id="9767863at2"/>
<feature type="transmembrane region" description="Helical" evidence="1">
    <location>
        <begin position="77"/>
        <end position="97"/>
    </location>
</feature>
<keyword evidence="1" id="KW-1133">Transmembrane helix</keyword>
<feature type="transmembrane region" description="Helical" evidence="1">
    <location>
        <begin position="177"/>
        <end position="207"/>
    </location>
</feature>
<feature type="transmembrane region" description="Helical" evidence="1">
    <location>
        <begin position="214"/>
        <end position="231"/>
    </location>
</feature>
<protein>
    <recommendedName>
        <fullName evidence="2">DUF7024 domain-containing protein</fullName>
    </recommendedName>
</protein>
<dbReference type="EMBL" id="SPVF01000006">
    <property type="protein sequence ID" value="TFW30254.1"/>
    <property type="molecule type" value="Genomic_DNA"/>
</dbReference>
<dbReference type="AlphaFoldDB" id="A0A4Y9SYG2"/>
<feature type="domain" description="DUF7024" evidence="2">
    <location>
        <begin position="581"/>
        <end position="696"/>
    </location>
</feature>
<feature type="transmembrane region" description="Helical" evidence="1">
    <location>
        <begin position="310"/>
        <end position="334"/>
    </location>
</feature>
<keyword evidence="4" id="KW-1185">Reference proteome</keyword>
<feature type="transmembrane region" description="Helical" evidence="1">
    <location>
        <begin position="438"/>
        <end position="455"/>
    </location>
</feature>
<organism evidence="3 4">
    <name type="scientific">Zemynaea arenosa</name>
    <dbReference type="NCBI Taxonomy" id="2561931"/>
    <lineage>
        <taxon>Bacteria</taxon>
        <taxon>Pseudomonadati</taxon>
        <taxon>Pseudomonadota</taxon>
        <taxon>Betaproteobacteria</taxon>
        <taxon>Burkholderiales</taxon>
        <taxon>Oxalobacteraceae</taxon>
        <taxon>Telluria group</taxon>
        <taxon>Zemynaea</taxon>
    </lineage>
</organism>
<dbReference type="Pfam" id="PF22895">
    <property type="entry name" value="DUF7024"/>
    <property type="match status" value="1"/>
</dbReference>
<gene>
    <name evidence="3" type="ORF">E4L96_00400</name>
</gene>
<feature type="transmembrane region" description="Helical" evidence="1">
    <location>
        <begin position="346"/>
        <end position="364"/>
    </location>
</feature>
<feature type="transmembrane region" description="Helical" evidence="1">
    <location>
        <begin position="268"/>
        <end position="298"/>
    </location>
</feature>
<evidence type="ECO:0000256" key="1">
    <source>
        <dbReference type="SAM" id="Phobius"/>
    </source>
</evidence>
<feature type="transmembrane region" description="Helical" evidence="1">
    <location>
        <begin position="103"/>
        <end position="123"/>
    </location>
</feature>
<feature type="transmembrane region" description="Helical" evidence="1">
    <location>
        <begin position="143"/>
        <end position="165"/>
    </location>
</feature>
<evidence type="ECO:0000259" key="2">
    <source>
        <dbReference type="Pfam" id="PF22895"/>
    </source>
</evidence>
<keyword evidence="1" id="KW-0472">Membrane</keyword>
<accession>A0A4Y9SYG2</accession>
<dbReference type="RefSeq" id="WP_135205263.1">
    <property type="nucleotide sequence ID" value="NZ_SPVF01000006.1"/>
</dbReference>
<reference evidence="3 4" key="1">
    <citation type="submission" date="2019-03" db="EMBL/GenBank/DDBJ databases">
        <title>Draft Genome Sequence of Massilia arenosa sp. nov., a Novel Massilia Species Isolated from a Sandy-loam Maize Soil.</title>
        <authorList>
            <person name="Raths R."/>
            <person name="Peta V."/>
            <person name="Bucking H."/>
        </authorList>
    </citation>
    <scope>NUCLEOTIDE SEQUENCE [LARGE SCALE GENOMIC DNA]</scope>
    <source>
        <strain evidence="3 4">MC02</strain>
    </source>
</reference>
<proteinExistence type="predicted"/>
<dbReference type="InterPro" id="IPR054288">
    <property type="entry name" value="DUF7024"/>
</dbReference>
<evidence type="ECO:0000313" key="3">
    <source>
        <dbReference type="EMBL" id="TFW30254.1"/>
    </source>
</evidence>
<sequence length="705" mass="77475">MSNTSAGLNNNLSTSATGRPQTRIIVDLRTLVPLALIMLGCLVLLVLRMRGLFPQVFADELLYSTAARLEPMKQAVLPSYVYFALFGATNACGPAFLSCARGLNVALFVAAAPFIYLCARRFCDRAPALCITAFALFSPVNSYVFYFMPEATYFFGMWVLMWFALTRYDRPGAGYGVGLGVLFGLLSMVKAHALFIMPAQCVFMLFLGWRERALVARIIAIAAMLVTFAVVREGLGYLLAGPAGLDLLGSFYGTAAKDNQQGSRVAQLLLPAFVSLKGHLLTLMLLVPLPLAALLWSAGQRSVRADHHRAATLLGAALLFAAPFGLTVMYTASIAHVENEATRLHLRYYSYALPLLLMIGAAGLDQATAQARRWPRAILAALAGAALLYAMYRLRIEYRPNYIDSPEIMAFFQRRPWMIALAQLGLLGWWVVQPQRAARWFVLALVPVLAFHLMLGMRDQVSAMGQPNVADAAGIFAREHLPPQERKGLLLAGGHLGLLMRAKFQLDAPEVQMLPLPDGVEFDASQVPRDRDWLLLIGDHALPPDLKVVARKEEFVMVRLENRFTPLASVDLNRPLVPGGAITSIEGLGETEDWGTWSVARRVVIHLRDPAPVRLHLVLRGRAYGPNLGKDVMVHAGEASGHFRFDGELRDATVRLQTDGRQRDIVLEIPEPTSPQQRGESGDTRTLGIGLSQIVIGETQVMPLR</sequence>
<feature type="transmembrane region" description="Helical" evidence="1">
    <location>
        <begin position="30"/>
        <end position="47"/>
    </location>
</feature>
<feature type="transmembrane region" description="Helical" evidence="1">
    <location>
        <begin position="415"/>
        <end position="432"/>
    </location>
</feature>
<feature type="transmembrane region" description="Helical" evidence="1">
    <location>
        <begin position="376"/>
        <end position="394"/>
    </location>
</feature>
<dbReference type="Proteomes" id="UP000298438">
    <property type="component" value="Unassembled WGS sequence"/>
</dbReference>
<keyword evidence="1" id="KW-0812">Transmembrane</keyword>
<comment type="caution">
    <text evidence="3">The sequence shown here is derived from an EMBL/GenBank/DDBJ whole genome shotgun (WGS) entry which is preliminary data.</text>
</comment>